<dbReference type="GO" id="GO:0003341">
    <property type="term" value="P:cilium movement"/>
    <property type="evidence" value="ECO:0007669"/>
    <property type="project" value="InterPro"/>
</dbReference>
<dbReference type="PANTHER" id="PTHR46500:SF1">
    <property type="entry name" value="CILIA- AND FLAGELLA-ASSOCIATED PROTEIN 221"/>
    <property type="match status" value="1"/>
</dbReference>
<feature type="compositionally biased region" description="Basic and acidic residues" evidence="6">
    <location>
        <begin position="7"/>
        <end position="17"/>
    </location>
</feature>
<gene>
    <name evidence="8" type="ORF">FCC1311_040372</name>
</gene>
<feature type="region of interest" description="Disordered" evidence="6">
    <location>
        <begin position="642"/>
        <end position="664"/>
    </location>
</feature>
<sequence length="1100" mass="123955">MQDDREETAPRKQEDQGFSKPSWKGPDDFVRIVKLDAQRKSNKNAPGLGNDDAADERSEIVFRTPDDGAPPADFTVTPSVVHFGGYKVGDEHVVKVRVTNNTNEAIRVRIRSTETEPFQTSHKPRAKLRPGLSEVVRICFRPQEWKYYRDTIVVMSSTAQVEIPIHAYPVVNRVDVPRMLDFGACELMQTHRRHLQLSCKVPMDFDFEVLELASSSEFRISPLSGRIPAGGSTRLMVEYTPHHLKVSSYSFRLNINQFGFEPIVCTVTGSSRPGLVRSAELERDQKHFHEELDARYRTQASPQLINSLKQARFDIYGDAAPGLQKRSAHHDPGGDALRRTKTEFRESSNQDEARAENSPREGRRLDLAVPAAAGDADTDMVVIEGIRFPKRLEGVQATNFCLTQNQDKLKPKDLKLAINKQRRARAQEKRAKELAQQKFGGAGRMDPVERILNQDMRASDTSVTTQVKEMVFLQHVSEIEDEERSREFASQAVCIGDVRLEASETAAIQDARARVVVETALSQREEERHAFGTRCLGPTSIPPTRVSALVQAQQPMETQKDAQSEPAFEAPSFDPFVNDEWRKRKAVIVRLMNVVGKILVRKRAERRLTAIWKRLGSARTRKAVRALVEEDHIRAKLAVTPASKGVSREGHRDGEKEPSWKKHRREIMKKPANQLKPLGTEARLARLSDSQAILPPAEASKAEDAPMHVAPGELAQAALQEKMPGAMTDPVVPRAKILNAALKKRSQLHLVSFPQFNDSTVFDAKPVPTAPVQGFQDLGLFKLRAPDEYKLCGYEKFAYPHLTQYLPRCDDMELRSGAPEESSWDVREKVLPEEALAIEMPREWSKSRSTPGLEFLLPARRRRVFESTDIISEAELEFQLQPRPIKLKDSQTRGEKEAWVVGVSGARALSSEPTISDRFRPLRTPLRIEKTSLWCIDSEVASLLEGPREEDELSDDEDEDDEELKAREAHSKEEEEELKEGMSNAELVSKMSAISMGLKRGASEDVPQFENVEKAFFGSIAQNENTSPQSSARDNDEGLAEDGDSQPKLPVSDVNYHKELLEVEIDASRREKYARLESHLARCQEAIGDPLLKFRVRDLR</sequence>
<dbReference type="Gene3D" id="2.60.40.10">
    <property type="entry name" value="Immunoglobulins"/>
    <property type="match status" value="2"/>
</dbReference>
<feature type="domain" description="HYDIN/VesB/CFA65-like Ig-like" evidence="7">
    <location>
        <begin position="173"/>
        <end position="269"/>
    </location>
</feature>
<comment type="caution">
    <text evidence="8">The sequence shown here is derived from an EMBL/GenBank/DDBJ whole genome shotgun (WGS) entry which is preliminary data.</text>
</comment>
<feature type="region of interest" description="Disordered" evidence="6">
    <location>
        <begin position="1"/>
        <end position="56"/>
    </location>
</feature>
<dbReference type="GO" id="GO:0097729">
    <property type="term" value="C:9+2 motile cilium"/>
    <property type="evidence" value="ECO:0007669"/>
    <property type="project" value="TreeGrafter"/>
</dbReference>
<reference evidence="8 9" key="1">
    <citation type="submission" date="2017-12" db="EMBL/GenBank/DDBJ databases">
        <title>Sequencing, de novo assembly and annotation of complete genome of a new Thraustochytrid species, strain FCC1311.</title>
        <authorList>
            <person name="Sedici K."/>
            <person name="Godart F."/>
            <person name="Aiese Cigliano R."/>
            <person name="Sanseverino W."/>
            <person name="Barakat M."/>
            <person name="Ortet P."/>
            <person name="Marechal E."/>
            <person name="Cagnac O."/>
            <person name="Amato A."/>
        </authorList>
    </citation>
    <scope>NUCLEOTIDE SEQUENCE [LARGE SCALE GENOMIC DNA]</scope>
</reference>
<dbReference type="Proteomes" id="UP000241890">
    <property type="component" value="Unassembled WGS sequence"/>
</dbReference>
<dbReference type="InterPro" id="IPR029676">
    <property type="entry name" value="CFAP221"/>
</dbReference>
<organism evidence="8 9">
    <name type="scientific">Hondaea fermentalgiana</name>
    <dbReference type="NCBI Taxonomy" id="2315210"/>
    <lineage>
        <taxon>Eukaryota</taxon>
        <taxon>Sar</taxon>
        <taxon>Stramenopiles</taxon>
        <taxon>Bigyra</taxon>
        <taxon>Labyrinthulomycetes</taxon>
        <taxon>Thraustochytrida</taxon>
        <taxon>Thraustochytriidae</taxon>
        <taxon>Hondaea</taxon>
    </lineage>
</organism>
<keyword evidence="3" id="KW-0963">Cytoplasm</keyword>
<comment type="subcellular location">
    <subcellularLocation>
        <location evidence="1">Cell projection</location>
        <location evidence="1">Cilium</location>
    </subcellularLocation>
    <subcellularLocation>
        <location evidence="2">Cytoplasm</location>
    </subcellularLocation>
</comment>
<dbReference type="InterPro" id="IPR053879">
    <property type="entry name" value="HYDIN_VesB_CFA65-like_Ig"/>
</dbReference>
<evidence type="ECO:0000256" key="3">
    <source>
        <dbReference type="ARBA" id="ARBA00022490"/>
    </source>
</evidence>
<feature type="compositionally biased region" description="Polar residues" evidence="6">
    <location>
        <begin position="1020"/>
        <end position="1032"/>
    </location>
</feature>
<feature type="compositionally biased region" description="Acidic residues" evidence="6">
    <location>
        <begin position="948"/>
        <end position="963"/>
    </location>
</feature>
<dbReference type="InterPro" id="IPR013783">
    <property type="entry name" value="Ig-like_fold"/>
</dbReference>
<feature type="region of interest" description="Disordered" evidence="6">
    <location>
        <begin position="343"/>
        <end position="371"/>
    </location>
</feature>
<keyword evidence="4" id="KW-0969">Cilium</keyword>
<dbReference type="AlphaFoldDB" id="A0A2R5GIW7"/>
<feature type="region of interest" description="Disordered" evidence="6">
    <location>
        <begin position="1020"/>
        <end position="1053"/>
    </location>
</feature>
<dbReference type="Pfam" id="PF24771">
    <property type="entry name" value="Ig_CFAP74_1st"/>
    <property type="match status" value="1"/>
</dbReference>
<dbReference type="SUPFAM" id="SSF49354">
    <property type="entry name" value="PapD-like"/>
    <property type="match status" value="1"/>
</dbReference>
<evidence type="ECO:0000259" key="7">
    <source>
        <dbReference type="Pfam" id="PF22544"/>
    </source>
</evidence>
<feature type="compositionally biased region" description="Basic and acidic residues" evidence="6">
    <location>
        <begin position="343"/>
        <end position="366"/>
    </location>
</feature>
<feature type="compositionally biased region" description="Basic and acidic residues" evidence="6">
    <location>
        <begin position="25"/>
        <end position="39"/>
    </location>
</feature>
<proteinExistence type="predicted"/>
<evidence type="ECO:0000256" key="2">
    <source>
        <dbReference type="ARBA" id="ARBA00004496"/>
    </source>
</evidence>
<feature type="compositionally biased region" description="Basic and acidic residues" evidence="6">
    <location>
        <begin position="964"/>
        <end position="973"/>
    </location>
</feature>
<evidence type="ECO:0000256" key="1">
    <source>
        <dbReference type="ARBA" id="ARBA00004138"/>
    </source>
</evidence>
<dbReference type="OrthoDB" id="5538672at2759"/>
<feature type="region of interest" description="Disordered" evidence="6">
    <location>
        <begin position="945"/>
        <end position="985"/>
    </location>
</feature>
<dbReference type="InParanoid" id="A0A2R5GIW7"/>
<dbReference type="EMBL" id="BEYU01000036">
    <property type="protein sequence ID" value="GBG27814.1"/>
    <property type="molecule type" value="Genomic_DNA"/>
</dbReference>
<keyword evidence="5" id="KW-0966">Cell projection</keyword>
<protein>
    <submittedName>
        <fullName evidence="8">Cilia-and flagella-associated protein 221</fullName>
    </submittedName>
</protein>
<evidence type="ECO:0000256" key="6">
    <source>
        <dbReference type="SAM" id="MobiDB-lite"/>
    </source>
</evidence>
<dbReference type="Pfam" id="PF22544">
    <property type="entry name" value="HYDIN_VesB_CFA65-like_Ig"/>
    <property type="match status" value="1"/>
</dbReference>
<dbReference type="GO" id="GO:0044458">
    <property type="term" value="P:motile cilium assembly"/>
    <property type="evidence" value="ECO:0007669"/>
    <property type="project" value="TreeGrafter"/>
</dbReference>
<evidence type="ECO:0000313" key="8">
    <source>
        <dbReference type="EMBL" id="GBG27814.1"/>
    </source>
</evidence>
<accession>A0A2R5GIW7</accession>
<keyword evidence="8" id="KW-0282">Flagellum</keyword>
<name>A0A2R5GIW7_9STRA</name>
<evidence type="ECO:0000256" key="5">
    <source>
        <dbReference type="ARBA" id="ARBA00023273"/>
    </source>
</evidence>
<feature type="compositionally biased region" description="Basic and acidic residues" evidence="6">
    <location>
        <begin position="646"/>
        <end position="660"/>
    </location>
</feature>
<evidence type="ECO:0000313" key="9">
    <source>
        <dbReference type="Proteomes" id="UP000241890"/>
    </source>
</evidence>
<keyword evidence="9" id="KW-1185">Reference proteome</keyword>
<dbReference type="InterPro" id="IPR008962">
    <property type="entry name" value="PapD-like_sf"/>
</dbReference>
<dbReference type="PANTHER" id="PTHR46500">
    <property type="entry name" value="CILIA- AND FLAGELLA-ASSOCIATED PROTEIN 221"/>
    <property type="match status" value="1"/>
</dbReference>
<evidence type="ECO:0000256" key="4">
    <source>
        <dbReference type="ARBA" id="ARBA00023069"/>
    </source>
</evidence>